<evidence type="ECO:0000313" key="1">
    <source>
        <dbReference type="EMBL" id="BAQ22682.1"/>
    </source>
</evidence>
<dbReference type="RefSeq" id="YP_009190190.1">
    <property type="nucleotide sequence ID" value="NC_028683.1"/>
</dbReference>
<dbReference type="Proteomes" id="UP000204657">
    <property type="component" value="Segment"/>
</dbReference>
<sequence length="58" mass="6317">MATFILILSLVSGNGGTHTTTVEFTGENAEVKCEKAAEKWEKRVDSFSIEGRAICVLK</sequence>
<organism evidence="1 2">
    <name type="scientific">Edwardsiella phage PEi20</name>
    <dbReference type="NCBI Taxonomy" id="1608310"/>
    <lineage>
        <taxon>Viruses</taxon>
        <taxon>Duplodnaviria</taxon>
        <taxon>Heunggongvirae</taxon>
        <taxon>Uroviricota</taxon>
        <taxon>Caudoviricetes</taxon>
        <taxon>Pantevenvirales</taxon>
        <taxon>Straboviridae</taxon>
        <taxon>Tevenvirinae</taxon>
        <taxon>Kanagawavirus</taxon>
        <taxon>Kanagawavirus pei20</taxon>
    </lineage>
</organism>
<accession>A0A0B6VKV4</accession>
<proteinExistence type="predicted"/>
<reference evidence="1 2" key="1">
    <citation type="submission" date="2015-02" db="EMBL/GenBank/DDBJ databases">
        <title>Complete genome sequences of Edwardsiella bacteriophages, PEi20 and PEi26.</title>
        <authorList>
            <person name="Yasuike M."/>
            <person name="Nishiki I."/>
            <person name="Iwasaki Y."/>
            <person name="Nakamura Y."/>
            <person name="Fujiwara A."/>
            <person name="Hassan E.S."/>
            <person name="Mahmoud M.M."/>
            <person name="Kawato Y."/>
            <person name="Nagai S."/>
            <person name="Kobayashi T."/>
            <person name="Ototake M."/>
            <person name="Nakai T."/>
        </authorList>
    </citation>
    <scope>NUCLEOTIDE SEQUENCE [LARGE SCALE GENOMIC DNA]</scope>
</reference>
<dbReference type="KEGG" id="vg:26519061"/>
<dbReference type="EMBL" id="AP014714">
    <property type="protein sequence ID" value="BAQ22682.1"/>
    <property type="molecule type" value="Genomic_DNA"/>
</dbReference>
<protein>
    <submittedName>
        <fullName evidence="1">Uncharacterized protein</fullName>
    </submittedName>
</protein>
<keyword evidence="2" id="KW-1185">Reference proteome</keyword>
<dbReference type="GeneID" id="26519061"/>
<name>A0A0B6VKV4_9CAUD</name>
<evidence type="ECO:0000313" key="2">
    <source>
        <dbReference type="Proteomes" id="UP000204657"/>
    </source>
</evidence>